<dbReference type="GO" id="GO:0020037">
    <property type="term" value="F:heme binding"/>
    <property type="evidence" value="ECO:0007669"/>
    <property type="project" value="InterPro"/>
</dbReference>
<evidence type="ECO:0000256" key="2">
    <source>
        <dbReference type="ARBA" id="ARBA00022723"/>
    </source>
</evidence>
<dbReference type="GO" id="GO:0016705">
    <property type="term" value="F:oxidoreductase activity, acting on paired donors, with incorporation or reduction of molecular oxygen"/>
    <property type="evidence" value="ECO:0007669"/>
    <property type="project" value="InterPro"/>
</dbReference>
<dbReference type="InterPro" id="IPR036396">
    <property type="entry name" value="Cyt_P450_sf"/>
</dbReference>
<dbReference type="PANTHER" id="PTHR47947">
    <property type="entry name" value="CYTOCHROME P450 82C3-RELATED"/>
    <property type="match status" value="1"/>
</dbReference>
<evidence type="ECO:0000256" key="5">
    <source>
        <dbReference type="ARBA" id="ARBA00023033"/>
    </source>
</evidence>
<proteinExistence type="inferred from homology"/>
<comment type="similarity">
    <text evidence="6">Belongs to the cytochrome P450 family.</text>
</comment>
<dbReference type="InParanoid" id="B9SBV4"/>
<evidence type="ECO:0000256" key="1">
    <source>
        <dbReference type="ARBA" id="ARBA00022617"/>
    </source>
</evidence>
<dbReference type="InterPro" id="IPR002401">
    <property type="entry name" value="Cyt_P450_E_grp-I"/>
</dbReference>
<dbReference type="PRINTS" id="PR00463">
    <property type="entry name" value="EP450I"/>
</dbReference>
<sequence length="198" mass="22323">MLQDIIFAGTESTAVTLEWAMSSLLNNPQVLEKARNELNIQIGQANLMDESDLSKLPYLQNIISETLRLCGTTASSTFIIPRVQYWRISCGTQYNATCGINNQVYKVMPFGLGRRSCPGMGLANRVLGFPLGSMMHYFEWKRVSEQEIDMSEGFGLSMPMAEPLQATCKARDIMKKVVFFSLKQKIVFSRVIPFGRNF</sequence>
<dbReference type="Pfam" id="PF00067">
    <property type="entry name" value="p450"/>
    <property type="match status" value="2"/>
</dbReference>
<dbReference type="eggNOG" id="KOG0156">
    <property type="taxonomic scope" value="Eukaryota"/>
</dbReference>
<keyword evidence="8" id="KW-1185">Reference proteome</keyword>
<dbReference type="PANTHER" id="PTHR47947:SF24">
    <property type="entry name" value="ISOFLAVONE 2'-HYDROXYLASE-LIKE"/>
    <property type="match status" value="1"/>
</dbReference>
<evidence type="ECO:0000256" key="4">
    <source>
        <dbReference type="ARBA" id="ARBA00023004"/>
    </source>
</evidence>
<dbReference type="InterPro" id="IPR050651">
    <property type="entry name" value="Plant_Cytochrome_P450_Monoox"/>
</dbReference>
<dbReference type="PROSITE" id="PS00086">
    <property type="entry name" value="CYTOCHROME_P450"/>
    <property type="match status" value="1"/>
</dbReference>
<dbReference type="AlphaFoldDB" id="B9SBV4"/>
<evidence type="ECO:0000256" key="6">
    <source>
        <dbReference type="RuleBase" id="RU000461"/>
    </source>
</evidence>
<dbReference type="SUPFAM" id="SSF48264">
    <property type="entry name" value="Cytochrome P450"/>
    <property type="match status" value="1"/>
</dbReference>
<evidence type="ECO:0008006" key="9">
    <source>
        <dbReference type="Google" id="ProtNLM"/>
    </source>
</evidence>
<dbReference type="InterPro" id="IPR001128">
    <property type="entry name" value="Cyt_P450"/>
</dbReference>
<accession>B9SBV4</accession>
<organism evidence="7 8">
    <name type="scientific">Ricinus communis</name>
    <name type="common">Castor bean</name>
    <dbReference type="NCBI Taxonomy" id="3988"/>
    <lineage>
        <taxon>Eukaryota</taxon>
        <taxon>Viridiplantae</taxon>
        <taxon>Streptophyta</taxon>
        <taxon>Embryophyta</taxon>
        <taxon>Tracheophyta</taxon>
        <taxon>Spermatophyta</taxon>
        <taxon>Magnoliopsida</taxon>
        <taxon>eudicotyledons</taxon>
        <taxon>Gunneridae</taxon>
        <taxon>Pentapetalae</taxon>
        <taxon>rosids</taxon>
        <taxon>fabids</taxon>
        <taxon>Malpighiales</taxon>
        <taxon>Euphorbiaceae</taxon>
        <taxon>Acalyphoideae</taxon>
        <taxon>Acalypheae</taxon>
        <taxon>Ricinus</taxon>
    </lineage>
</organism>
<dbReference type="InterPro" id="IPR017972">
    <property type="entry name" value="Cyt_P450_CS"/>
</dbReference>
<evidence type="ECO:0000313" key="7">
    <source>
        <dbReference type="EMBL" id="EEF38932.1"/>
    </source>
</evidence>
<keyword evidence="5 6" id="KW-0503">Monooxygenase</keyword>
<dbReference type="GO" id="GO:0005506">
    <property type="term" value="F:iron ion binding"/>
    <property type="evidence" value="ECO:0007669"/>
    <property type="project" value="InterPro"/>
</dbReference>
<evidence type="ECO:0000256" key="3">
    <source>
        <dbReference type="ARBA" id="ARBA00023002"/>
    </source>
</evidence>
<keyword evidence="1 6" id="KW-0349">Heme</keyword>
<dbReference type="Gene3D" id="1.10.630.10">
    <property type="entry name" value="Cytochrome P450"/>
    <property type="match status" value="2"/>
</dbReference>
<dbReference type="Proteomes" id="UP000008311">
    <property type="component" value="Unassembled WGS sequence"/>
</dbReference>
<protein>
    <recommendedName>
        <fullName evidence="9">Cytochrome P450</fullName>
    </recommendedName>
</protein>
<dbReference type="EMBL" id="EQ973917">
    <property type="protein sequence ID" value="EEF38932.1"/>
    <property type="molecule type" value="Genomic_DNA"/>
</dbReference>
<evidence type="ECO:0000313" key="8">
    <source>
        <dbReference type="Proteomes" id="UP000008311"/>
    </source>
</evidence>
<dbReference type="PRINTS" id="PR00385">
    <property type="entry name" value="P450"/>
</dbReference>
<gene>
    <name evidence="7" type="ORF">RCOM_1044940</name>
</gene>
<keyword evidence="2 6" id="KW-0479">Metal-binding</keyword>
<keyword evidence="4 6" id="KW-0408">Iron</keyword>
<reference evidence="8" key="1">
    <citation type="journal article" date="2010" name="Nat. Biotechnol.">
        <title>Draft genome sequence of the oilseed species Ricinus communis.</title>
        <authorList>
            <person name="Chan A.P."/>
            <person name="Crabtree J."/>
            <person name="Zhao Q."/>
            <person name="Lorenzi H."/>
            <person name="Orvis J."/>
            <person name="Puiu D."/>
            <person name="Melake-Berhan A."/>
            <person name="Jones K.M."/>
            <person name="Redman J."/>
            <person name="Chen G."/>
            <person name="Cahoon E.B."/>
            <person name="Gedil M."/>
            <person name="Stanke M."/>
            <person name="Haas B.J."/>
            <person name="Wortman J.R."/>
            <person name="Fraser-Liggett C.M."/>
            <person name="Ravel J."/>
            <person name="Rabinowicz P.D."/>
        </authorList>
    </citation>
    <scope>NUCLEOTIDE SEQUENCE [LARGE SCALE GENOMIC DNA]</scope>
    <source>
        <strain evidence="8">cv. Hale</strain>
    </source>
</reference>
<dbReference type="GO" id="GO:0004497">
    <property type="term" value="F:monooxygenase activity"/>
    <property type="evidence" value="ECO:0000318"/>
    <property type="project" value="GO_Central"/>
</dbReference>
<keyword evidence="3 6" id="KW-0560">Oxidoreductase</keyword>
<name>B9SBV4_RICCO</name>